<name>A0A543FIP4_9MICO</name>
<dbReference type="Proteomes" id="UP000320235">
    <property type="component" value="Unassembled WGS sequence"/>
</dbReference>
<feature type="region of interest" description="Disordered" evidence="1">
    <location>
        <begin position="45"/>
        <end position="98"/>
    </location>
</feature>
<evidence type="ECO:0000313" key="3">
    <source>
        <dbReference type="Proteomes" id="UP000320235"/>
    </source>
</evidence>
<protein>
    <recommendedName>
        <fullName evidence="4">DUF4232 domain-containing protein</fullName>
    </recommendedName>
</protein>
<proteinExistence type="predicted"/>
<dbReference type="RefSeq" id="WP_185842861.1">
    <property type="nucleotide sequence ID" value="NZ_BAABLH010000016.1"/>
</dbReference>
<keyword evidence="3" id="KW-1185">Reference proteome</keyword>
<sequence>MTGTTARRRHSPAVYRRRRVVLLIALLVIAGVVWLLIAQPWAGAAGEPTAKDDTSTSKQNQTDSLPVPSSGATDAAGDAGATPGATDGAASPTPGATPTALPCVAGDIAVEAVTSADTYSGDQAPQFTITLTNNGPDCTLNVGTSGQSFTVTSGDDVWWRSTDCQSEPSDMIVTIAAGQTVSSASPLAWDRTRSAVGTCADATRPRAPGGGASYNLSVEIGGIPSTQPKQFLLY</sequence>
<gene>
    <name evidence="2" type="ORF">FB391_0019</name>
</gene>
<evidence type="ECO:0000313" key="2">
    <source>
        <dbReference type="EMBL" id="TQM33737.1"/>
    </source>
</evidence>
<feature type="compositionally biased region" description="Low complexity" evidence="1">
    <location>
        <begin position="68"/>
        <end position="98"/>
    </location>
</feature>
<evidence type="ECO:0008006" key="4">
    <source>
        <dbReference type="Google" id="ProtNLM"/>
    </source>
</evidence>
<comment type="caution">
    <text evidence="2">The sequence shown here is derived from an EMBL/GenBank/DDBJ whole genome shotgun (WGS) entry which is preliminary data.</text>
</comment>
<organism evidence="2 3">
    <name type="scientific">Microbacterium kyungheense</name>
    <dbReference type="NCBI Taxonomy" id="1263636"/>
    <lineage>
        <taxon>Bacteria</taxon>
        <taxon>Bacillati</taxon>
        <taxon>Actinomycetota</taxon>
        <taxon>Actinomycetes</taxon>
        <taxon>Micrococcales</taxon>
        <taxon>Microbacteriaceae</taxon>
        <taxon>Microbacterium</taxon>
    </lineage>
</organism>
<evidence type="ECO:0000256" key="1">
    <source>
        <dbReference type="SAM" id="MobiDB-lite"/>
    </source>
</evidence>
<reference evidence="2 3" key="1">
    <citation type="submission" date="2019-06" db="EMBL/GenBank/DDBJ databases">
        <title>Sequencing the genomes of 1000 actinobacteria strains.</title>
        <authorList>
            <person name="Klenk H.-P."/>
        </authorList>
    </citation>
    <scope>NUCLEOTIDE SEQUENCE [LARGE SCALE GENOMIC DNA]</scope>
    <source>
        <strain evidence="2 3">DSM 105492</strain>
    </source>
</reference>
<dbReference type="AlphaFoldDB" id="A0A543FIP4"/>
<dbReference type="EMBL" id="VFPE01000001">
    <property type="protein sequence ID" value="TQM33737.1"/>
    <property type="molecule type" value="Genomic_DNA"/>
</dbReference>
<accession>A0A543FIP4</accession>